<gene>
    <name evidence="3" type="ORF">RM698_11130</name>
</gene>
<name>A0ABU2R0H8_9ACTN</name>
<dbReference type="Pfam" id="PF00171">
    <property type="entry name" value="Aldedh"/>
    <property type="match status" value="1"/>
</dbReference>
<dbReference type="InterPro" id="IPR016163">
    <property type="entry name" value="Ald_DH_C"/>
</dbReference>
<dbReference type="InterPro" id="IPR015590">
    <property type="entry name" value="Aldehyde_DH_dom"/>
</dbReference>
<dbReference type="EMBL" id="JAVRET010000020">
    <property type="protein sequence ID" value="MDT0409594.1"/>
    <property type="molecule type" value="Genomic_DNA"/>
</dbReference>
<evidence type="ECO:0000313" key="4">
    <source>
        <dbReference type="Proteomes" id="UP001183610"/>
    </source>
</evidence>
<dbReference type="InterPro" id="IPR016161">
    <property type="entry name" value="Ald_DH/histidinol_DH"/>
</dbReference>
<comment type="caution">
    <text evidence="3">The sequence shown here is derived from an EMBL/GenBank/DDBJ whole genome shotgun (WGS) entry which is preliminary data.</text>
</comment>
<sequence>MPDDALYSLDALGPRGAYRARNRENVTDTSGTPVAELSLVPALFVTRALAALRGAAPLPLDERLAALARAARIFREDTVEGLTYVRYERTVAAVSGIPLAAVRSAAEEITDAAHRAMAGSFAALGRGAVLDWRDPRTRTGSAVWTRRGEVLAVNAAGNHPAPHALWLEALALGFRVAIRPSRREPFTPHRLVSALRSAGFGTDQVVLLPTDHAVAGEMLSGADLALAYGGDDVVREYAEDPDVLVQGPGRAKILVTASADWRAHLDTLVDSVADHGGIKCVNATAILVEGDPAPLAHALAERLAALPSLPAEDEKAVLPVRPLESAQALDAHLRQRARGTTAHLGGDGIVDRLPRGGAVLRPAVFEVPDLRGGWHTTELPFPCVWVAPWSRADGAAALTHSLVVGLLTGADPSAQDEALIDALVTDPAIANVYVGDRPTHWMDRQVPHDGYLGDFLMRNKTVLRG</sequence>
<dbReference type="Gene3D" id="3.40.309.10">
    <property type="entry name" value="Aldehyde Dehydrogenase, Chain A, domain 2"/>
    <property type="match status" value="1"/>
</dbReference>
<dbReference type="Proteomes" id="UP001183610">
    <property type="component" value="Unassembled WGS sequence"/>
</dbReference>
<reference evidence="4" key="1">
    <citation type="submission" date="2023-07" db="EMBL/GenBank/DDBJ databases">
        <title>30 novel species of actinomycetes from the DSMZ collection.</title>
        <authorList>
            <person name="Nouioui I."/>
        </authorList>
    </citation>
    <scope>NUCLEOTIDE SEQUENCE [LARGE SCALE GENOMIC DNA]</scope>
    <source>
        <strain evidence="4">DSM 41979</strain>
    </source>
</reference>
<keyword evidence="4" id="KW-1185">Reference proteome</keyword>
<organism evidence="3 4">
    <name type="scientific">Streptomyces evansiae</name>
    <dbReference type="NCBI Taxonomy" id="3075535"/>
    <lineage>
        <taxon>Bacteria</taxon>
        <taxon>Bacillati</taxon>
        <taxon>Actinomycetota</taxon>
        <taxon>Actinomycetes</taxon>
        <taxon>Kitasatosporales</taxon>
        <taxon>Streptomycetaceae</taxon>
        <taxon>Streptomyces</taxon>
    </lineage>
</organism>
<keyword evidence="1" id="KW-0560">Oxidoreductase</keyword>
<dbReference type="Gene3D" id="3.40.605.10">
    <property type="entry name" value="Aldehyde Dehydrogenase, Chain A, domain 1"/>
    <property type="match status" value="1"/>
</dbReference>
<dbReference type="InterPro" id="IPR016162">
    <property type="entry name" value="Ald_DH_N"/>
</dbReference>
<evidence type="ECO:0000256" key="1">
    <source>
        <dbReference type="ARBA" id="ARBA00023002"/>
    </source>
</evidence>
<feature type="domain" description="Aldehyde dehydrogenase" evidence="2">
    <location>
        <begin position="45"/>
        <end position="441"/>
    </location>
</feature>
<accession>A0ABU2R0H8</accession>
<protein>
    <submittedName>
        <fullName evidence="3">Aldehyde dehydrogenase family protein</fullName>
    </submittedName>
</protein>
<evidence type="ECO:0000313" key="3">
    <source>
        <dbReference type="EMBL" id="MDT0409594.1"/>
    </source>
</evidence>
<evidence type="ECO:0000259" key="2">
    <source>
        <dbReference type="Pfam" id="PF00171"/>
    </source>
</evidence>
<dbReference type="SUPFAM" id="SSF53720">
    <property type="entry name" value="ALDH-like"/>
    <property type="match status" value="1"/>
</dbReference>
<dbReference type="RefSeq" id="WP_010270994.1">
    <property type="nucleotide sequence ID" value="NZ_JAVRET010000020.1"/>
</dbReference>
<proteinExistence type="predicted"/>